<gene>
    <name evidence="2" type="ORF">EDS130_LOCUS30742</name>
</gene>
<dbReference type="Pfam" id="PF00024">
    <property type="entry name" value="PAN_1"/>
    <property type="match status" value="1"/>
</dbReference>
<evidence type="ECO:0000259" key="1">
    <source>
        <dbReference type="Pfam" id="PF00024"/>
    </source>
</evidence>
<feature type="domain" description="Apple" evidence="1">
    <location>
        <begin position="13"/>
        <end position="50"/>
    </location>
</feature>
<dbReference type="InterPro" id="IPR003609">
    <property type="entry name" value="Pan_app"/>
</dbReference>
<reference evidence="2" key="1">
    <citation type="submission" date="2021-02" db="EMBL/GenBank/DDBJ databases">
        <authorList>
            <person name="Nowell W R."/>
        </authorList>
    </citation>
    <scope>NUCLEOTIDE SEQUENCE</scope>
</reference>
<name>A0A815E8E2_ADIRI</name>
<sequence length="172" mass="19415">MEFQVNSSADLTSSQFSIPSILQCAMICSSEIKCQTFDYDAASFLCRIFAVWATEGLFISSTLSMSRIGYVKQVANLYSLYGQICVMSHDIHRYLLCSNNSHWSCRSGQFYNGTICQNEYNISSSNQSQCAQNQSLYWNGTHCVSSKNVRITLEGFDLVYIETNSTENICEQ</sequence>
<comment type="caution">
    <text evidence="2">The sequence shown here is derived from an EMBL/GenBank/DDBJ whole genome shotgun (WGS) entry which is preliminary data.</text>
</comment>
<protein>
    <recommendedName>
        <fullName evidence="1">Apple domain-containing protein</fullName>
    </recommendedName>
</protein>
<dbReference type="SUPFAM" id="SSF57414">
    <property type="entry name" value="Hairpin loop containing domain-like"/>
    <property type="match status" value="1"/>
</dbReference>
<proteinExistence type="predicted"/>
<evidence type="ECO:0000313" key="2">
    <source>
        <dbReference type="EMBL" id="CAF1303484.1"/>
    </source>
</evidence>
<accession>A0A815E8E2</accession>
<dbReference type="AlphaFoldDB" id="A0A815E8E2"/>
<dbReference type="Proteomes" id="UP000663852">
    <property type="component" value="Unassembled WGS sequence"/>
</dbReference>
<dbReference type="OrthoDB" id="10437067at2759"/>
<organism evidence="2 3">
    <name type="scientific">Adineta ricciae</name>
    <name type="common">Rotifer</name>
    <dbReference type="NCBI Taxonomy" id="249248"/>
    <lineage>
        <taxon>Eukaryota</taxon>
        <taxon>Metazoa</taxon>
        <taxon>Spiralia</taxon>
        <taxon>Gnathifera</taxon>
        <taxon>Rotifera</taxon>
        <taxon>Eurotatoria</taxon>
        <taxon>Bdelloidea</taxon>
        <taxon>Adinetida</taxon>
        <taxon>Adinetidae</taxon>
        <taxon>Adineta</taxon>
    </lineage>
</organism>
<evidence type="ECO:0000313" key="3">
    <source>
        <dbReference type="Proteomes" id="UP000663852"/>
    </source>
</evidence>
<dbReference type="EMBL" id="CAJNOJ010000218">
    <property type="protein sequence ID" value="CAF1303484.1"/>
    <property type="molecule type" value="Genomic_DNA"/>
</dbReference>